<dbReference type="PANTHER" id="PTHR30146:SF24">
    <property type="entry name" value="XYLOSE OPERON REGULATORY PROTEIN"/>
    <property type="match status" value="1"/>
</dbReference>
<dbReference type="PROSITE" id="PS00041">
    <property type="entry name" value="HTH_ARAC_FAMILY_1"/>
    <property type="match status" value="1"/>
</dbReference>
<reference evidence="6 7" key="1">
    <citation type="submission" date="2019-01" db="EMBL/GenBank/DDBJ databases">
        <title>Lacunisphaera sp. strain TWA-58.</title>
        <authorList>
            <person name="Chen W.-M."/>
        </authorList>
    </citation>
    <scope>NUCLEOTIDE SEQUENCE [LARGE SCALE GENOMIC DNA]</scope>
    <source>
        <strain evidence="6 7">TWA-58</strain>
    </source>
</reference>
<evidence type="ECO:0000259" key="5">
    <source>
        <dbReference type="PROSITE" id="PS01124"/>
    </source>
</evidence>
<keyword evidence="1" id="KW-0805">Transcription regulation</keyword>
<evidence type="ECO:0000256" key="4">
    <source>
        <dbReference type="SAM" id="MobiDB-lite"/>
    </source>
</evidence>
<sequence length="421" mass="46921">MVAHPVWEESAPRLLHGIALYQREHTPWEVHWDNLGQSLSDANWFKRQPWDGVISRHTNALQVEACRRLGIPLVDVNNADALAGVPNIVLDNFAVGQLGGEHFIDRGFRDFAFCGFGNEAWSCERRDGFRDAISTFGRSSTVFDRDYPGTYTGGCTPQWQAEEIDHIARWLLTLPKPVGIMCCNDFRALQVLHAARHASLRVPEDIAVLGANDDEARCELANPPLSSVATNHLRSGYLAAEALDRLMQQRPLDGLSLVVEPIEVIARQSTDLLAVADRKVATAARFIRQKACEGLTVDEVCRHAGIARTQLEEKFRKYFGRSPNSEIRRVQLMRIRQLLQETDLPLDAISELTGFKHPEYLIVFFKRATGESPGRFRRKMRFQARLAEPVSCTPRSSAPSAISSPASSSASRSAPASSARP</sequence>
<protein>
    <submittedName>
        <fullName evidence="6">Helix-turn-helix domain-containing protein</fullName>
    </submittedName>
</protein>
<dbReference type="Pfam" id="PF12833">
    <property type="entry name" value="HTH_18"/>
    <property type="match status" value="1"/>
</dbReference>
<dbReference type="Proteomes" id="UP000290218">
    <property type="component" value="Unassembled WGS sequence"/>
</dbReference>
<dbReference type="Gene3D" id="3.40.50.2300">
    <property type="match status" value="2"/>
</dbReference>
<dbReference type="PROSITE" id="PS01124">
    <property type="entry name" value="HTH_ARAC_FAMILY_2"/>
    <property type="match status" value="1"/>
</dbReference>
<proteinExistence type="predicted"/>
<dbReference type="OrthoDB" id="9792510at2"/>
<dbReference type="CDD" id="cd01543">
    <property type="entry name" value="PBP1_XylR"/>
    <property type="match status" value="1"/>
</dbReference>
<keyword evidence="3" id="KW-0804">Transcription</keyword>
<gene>
    <name evidence="6" type="ORF">ESB00_16805</name>
</gene>
<evidence type="ECO:0000256" key="1">
    <source>
        <dbReference type="ARBA" id="ARBA00023015"/>
    </source>
</evidence>
<accession>A0A4V1M661</accession>
<feature type="compositionally biased region" description="Low complexity" evidence="4">
    <location>
        <begin position="394"/>
        <end position="421"/>
    </location>
</feature>
<dbReference type="InterPro" id="IPR046335">
    <property type="entry name" value="LacI/GalR-like_sensor"/>
</dbReference>
<organism evidence="6 7">
    <name type="scientific">Oleiharenicola lentus</name>
    <dbReference type="NCBI Taxonomy" id="2508720"/>
    <lineage>
        <taxon>Bacteria</taxon>
        <taxon>Pseudomonadati</taxon>
        <taxon>Verrucomicrobiota</taxon>
        <taxon>Opitutia</taxon>
        <taxon>Opitutales</taxon>
        <taxon>Opitutaceae</taxon>
        <taxon>Oleiharenicola</taxon>
    </lineage>
</organism>
<dbReference type="SMART" id="SM00342">
    <property type="entry name" value="HTH_ARAC"/>
    <property type="match status" value="1"/>
</dbReference>
<dbReference type="EMBL" id="SDHX01000002">
    <property type="protein sequence ID" value="RXK53896.1"/>
    <property type="molecule type" value="Genomic_DNA"/>
</dbReference>
<evidence type="ECO:0000256" key="2">
    <source>
        <dbReference type="ARBA" id="ARBA00023125"/>
    </source>
</evidence>
<comment type="caution">
    <text evidence="6">The sequence shown here is derived from an EMBL/GenBank/DDBJ whole genome shotgun (WGS) entry which is preliminary data.</text>
</comment>
<feature type="region of interest" description="Disordered" evidence="4">
    <location>
        <begin position="388"/>
        <end position="421"/>
    </location>
</feature>
<evidence type="ECO:0000313" key="6">
    <source>
        <dbReference type="EMBL" id="RXK53896.1"/>
    </source>
</evidence>
<dbReference type="SUPFAM" id="SSF46689">
    <property type="entry name" value="Homeodomain-like"/>
    <property type="match status" value="2"/>
</dbReference>
<dbReference type="Pfam" id="PF13377">
    <property type="entry name" value="Peripla_BP_3"/>
    <property type="match status" value="1"/>
</dbReference>
<dbReference type="InterPro" id="IPR018062">
    <property type="entry name" value="HTH_AraC-typ_CS"/>
</dbReference>
<dbReference type="InterPro" id="IPR009057">
    <property type="entry name" value="Homeodomain-like_sf"/>
</dbReference>
<evidence type="ECO:0000313" key="7">
    <source>
        <dbReference type="Proteomes" id="UP000290218"/>
    </source>
</evidence>
<dbReference type="PANTHER" id="PTHR30146">
    <property type="entry name" value="LACI-RELATED TRANSCRIPTIONAL REPRESSOR"/>
    <property type="match status" value="1"/>
</dbReference>
<dbReference type="Gene3D" id="1.10.10.60">
    <property type="entry name" value="Homeodomain-like"/>
    <property type="match status" value="1"/>
</dbReference>
<dbReference type="InterPro" id="IPR018060">
    <property type="entry name" value="HTH_AraC"/>
</dbReference>
<dbReference type="GO" id="GO:0003700">
    <property type="term" value="F:DNA-binding transcription factor activity"/>
    <property type="evidence" value="ECO:0007669"/>
    <property type="project" value="InterPro"/>
</dbReference>
<dbReference type="GO" id="GO:0000976">
    <property type="term" value="F:transcription cis-regulatory region binding"/>
    <property type="evidence" value="ECO:0007669"/>
    <property type="project" value="TreeGrafter"/>
</dbReference>
<dbReference type="InterPro" id="IPR028082">
    <property type="entry name" value="Peripla_BP_I"/>
</dbReference>
<name>A0A4V1M661_9BACT</name>
<dbReference type="SUPFAM" id="SSF53822">
    <property type="entry name" value="Periplasmic binding protein-like I"/>
    <property type="match status" value="1"/>
</dbReference>
<keyword evidence="2" id="KW-0238">DNA-binding</keyword>
<dbReference type="AlphaFoldDB" id="A0A4V1M661"/>
<keyword evidence="7" id="KW-1185">Reference proteome</keyword>
<feature type="domain" description="HTH araC/xylS-type" evidence="5">
    <location>
        <begin position="281"/>
        <end position="379"/>
    </location>
</feature>
<evidence type="ECO:0000256" key="3">
    <source>
        <dbReference type="ARBA" id="ARBA00023163"/>
    </source>
</evidence>